<dbReference type="InterPro" id="IPR058532">
    <property type="entry name" value="YjbR/MT2646/Rv2570-like"/>
</dbReference>
<feature type="compositionally biased region" description="Basic residues" evidence="1">
    <location>
        <begin position="129"/>
        <end position="138"/>
    </location>
</feature>
<accession>A0A5B9EFV1</accession>
<keyword evidence="2" id="KW-0238">DNA-binding</keyword>
<evidence type="ECO:0000256" key="1">
    <source>
        <dbReference type="SAM" id="MobiDB-lite"/>
    </source>
</evidence>
<dbReference type="EMBL" id="CP042806">
    <property type="protein sequence ID" value="QEE30918.1"/>
    <property type="molecule type" value="Genomic_DNA"/>
</dbReference>
<dbReference type="GO" id="GO:0003677">
    <property type="term" value="F:DNA binding"/>
    <property type="evidence" value="ECO:0007669"/>
    <property type="project" value="UniProtKB-KW"/>
</dbReference>
<proteinExistence type="predicted"/>
<dbReference type="OrthoDB" id="277063at2"/>
<evidence type="ECO:0000313" key="2">
    <source>
        <dbReference type="EMBL" id="QEE30918.1"/>
    </source>
</evidence>
<dbReference type="RefSeq" id="WP_147650213.1">
    <property type="nucleotide sequence ID" value="NZ_CP042806.1"/>
</dbReference>
<dbReference type="SUPFAM" id="SSF142906">
    <property type="entry name" value="YjbR-like"/>
    <property type="match status" value="1"/>
</dbReference>
<evidence type="ECO:0000313" key="3">
    <source>
        <dbReference type="Proteomes" id="UP000321820"/>
    </source>
</evidence>
<feature type="region of interest" description="Disordered" evidence="1">
    <location>
        <begin position="104"/>
        <end position="138"/>
    </location>
</feature>
<dbReference type="KEGG" id="talb:FTW19_24705"/>
<protein>
    <submittedName>
        <fullName evidence="2">MmcQ/YjbR family DNA-binding protein</fullName>
    </submittedName>
</protein>
<gene>
    <name evidence="2" type="ORF">FTW19_24705</name>
</gene>
<reference evidence="2 3" key="1">
    <citation type="submission" date="2019-08" db="EMBL/GenBank/DDBJ databases">
        <title>Complete genome sequence of Terriglobus albidus strain ORNL.</title>
        <authorList>
            <person name="Podar M."/>
        </authorList>
    </citation>
    <scope>NUCLEOTIDE SEQUENCE [LARGE SCALE GENOMIC DNA]</scope>
    <source>
        <strain evidence="2 3">ORNL</strain>
    </source>
</reference>
<name>A0A5B9EFV1_9BACT</name>
<dbReference type="Pfam" id="PF04237">
    <property type="entry name" value="YjbR"/>
    <property type="match status" value="1"/>
</dbReference>
<organism evidence="2 3">
    <name type="scientific">Terriglobus albidus</name>
    <dbReference type="NCBI Taxonomy" id="1592106"/>
    <lineage>
        <taxon>Bacteria</taxon>
        <taxon>Pseudomonadati</taxon>
        <taxon>Acidobacteriota</taxon>
        <taxon>Terriglobia</taxon>
        <taxon>Terriglobales</taxon>
        <taxon>Acidobacteriaceae</taxon>
        <taxon>Terriglobus</taxon>
    </lineage>
</organism>
<keyword evidence="3" id="KW-1185">Reference proteome</keyword>
<dbReference type="Proteomes" id="UP000321820">
    <property type="component" value="Chromosome"/>
</dbReference>
<dbReference type="InterPro" id="IPR038056">
    <property type="entry name" value="YjbR-like_sf"/>
</dbReference>
<sequence length="138" mass="14788">MTPADFRRIALSLPGAEEGSHMGAADFRVGGRIFATLAAEAKGYGNLMLDPETQQPLVEELPEIFLPVPGGWGRNGATHMVLAAASEDQIRGALMTAHRLRVTKNAKTARPAKSVKTATVRELQPVKSKSIKSAKRKA</sequence>
<dbReference type="AlphaFoldDB" id="A0A5B9EFV1"/>
<dbReference type="Gene3D" id="3.90.1150.30">
    <property type="match status" value="1"/>
</dbReference>